<proteinExistence type="predicted"/>
<dbReference type="PANTHER" id="PTHR30250">
    <property type="entry name" value="PST FAMILY PREDICTED COLANIC ACID TRANSPORTER"/>
    <property type="match status" value="1"/>
</dbReference>
<evidence type="ECO:0000256" key="3">
    <source>
        <dbReference type="ARBA" id="ARBA00022692"/>
    </source>
</evidence>
<feature type="transmembrane region" description="Helical" evidence="6">
    <location>
        <begin position="364"/>
        <end position="388"/>
    </location>
</feature>
<dbReference type="Pfam" id="PF01943">
    <property type="entry name" value="Polysacc_synt"/>
    <property type="match status" value="1"/>
</dbReference>
<feature type="transmembrane region" description="Helical" evidence="6">
    <location>
        <begin position="394"/>
        <end position="414"/>
    </location>
</feature>
<evidence type="ECO:0000313" key="8">
    <source>
        <dbReference type="Proteomes" id="UP001595818"/>
    </source>
</evidence>
<reference evidence="8" key="1">
    <citation type="journal article" date="2019" name="Int. J. Syst. Evol. Microbiol.">
        <title>The Global Catalogue of Microorganisms (GCM) 10K type strain sequencing project: providing services to taxonomists for standard genome sequencing and annotation.</title>
        <authorList>
            <consortium name="The Broad Institute Genomics Platform"/>
            <consortium name="The Broad Institute Genome Sequencing Center for Infectious Disease"/>
            <person name="Wu L."/>
            <person name="Ma J."/>
        </authorList>
    </citation>
    <scope>NUCLEOTIDE SEQUENCE [LARGE SCALE GENOMIC DNA]</scope>
    <source>
        <strain evidence="8">CGMCC 4.7466</strain>
    </source>
</reference>
<dbReference type="InterPro" id="IPR002797">
    <property type="entry name" value="Polysacc_synth"/>
</dbReference>
<feature type="transmembrane region" description="Helical" evidence="6">
    <location>
        <begin position="9"/>
        <end position="28"/>
    </location>
</feature>
<evidence type="ECO:0000256" key="1">
    <source>
        <dbReference type="ARBA" id="ARBA00004651"/>
    </source>
</evidence>
<dbReference type="InterPro" id="IPR050833">
    <property type="entry name" value="Poly_Biosynth_Transport"/>
</dbReference>
<evidence type="ECO:0000256" key="2">
    <source>
        <dbReference type="ARBA" id="ARBA00022475"/>
    </source>
</evidence>
<dbReference type="EMBL" id="JBHSJJ010000010">
    <property type="protein sequence ID" value="MFC4873375.1"/>
    <property type="molecule type" value="Genomic_DNA"/>
</dbReference>
<feature type="transmembrane region" description="Helical" evidence="6">
    <location>
        <begin position="77"/>
        <end position="98"/>
    </location>
</feature>
<evidence type="ECO:0000313" key="7">
    <source>
        <dbReference type="EMBL" id="MFC4873375.1"/>
    </source>
</evidence>
<keyword evidence="3 6" id="KW-0812">Transmembrane</keyword>
<accession>A0ABV9T3R1</accession>
<comment type="subcellular location">
    <subcellularLocation>
        <location evidence="1">Cell membrane</location>
        <topology evidence="1">Multi-pass membrane protein</topology>
    </subcellularLocation>
</comment>
<keyword evidence="2" id="KW-1003">Cell membrane</keyword>
<evidence type="ECO:0000256" key="5">
    <source>
        <dbReference type="ARBA" id="ARBA00023136"/>
    </source>
</evidence>
<gene>
    <name evidence="7" type="ORF">ACFPFU_16860</name>
</gene>
<feature type="transmembrane region" description="Helical" evidence="6">
    <location>
        <begin position="243"/>
        <end position="266"/>
    </location>
</feature>
<comment type="caution">
    <text evidence="7">The sequence shown here is derived from an EMBL/GenBank/DDBJ whole genome shotgun (WGS) entry which is preliminary data.</text>
</comment>
<keyword evidence="4 6" id="KW-1133">Transmembrane helix</keyword>
<feature type="transmembrane region" description="Helical" evidence="6">
    <location>
        <begin position="118"/>
        <end position="138"/>
    </location>
</feature>
<organism evidence="7 8">
    <name type="scientific">Negadavirga shengliensis</name>
    <dbReference type="NCBI Taxonomy" id="1389218"/>
    <lineage>
        <taxon>Bacteria</taxon>
        <taxon>Pseudomonadati</taxon>
        <taxon>Bacteroidota</taxon>
        <taxon>Cytophagia</taxon>
        <taxon>Cytophagales</taxon>
        <taxon>Cyclobacteriaceae</taxon>
        <taxon>Negadavirga</taxon>
    </lineage>
</organism>
<keyword evidence="8" id="KW-1185">Reference proteome</keyword>
<dbReference type="Proteomes" id="UP001595818">
    <property type="component" value="Unassembled WGS sequence"/>
</dbReference>
<dbReference type="RefSeq" id="WP_377066165.1">
    <property type="nucleotide sequence ID" value="NZ_JBHSJJ010000010.1"/>
</dbReference>
<protein>
    <submittedName>
        <fullName evidence="7">Oligosaccharide flippase family protein</fullName>
    </submittedName>
</protein>
<name>A0ABV9T3R1_9BACT</name>
<feature type="transmembrane region" description="Helical" evidence="6">
    <location>
        <begin position="219"/>
        <end position="237"/>
    </location>
</feature>
<evidence type="ECO:0000256" key="4">
    <source>
        <dbReference type="ARBA" id="ARBA00022989"/>
    </source>
</evidence>
<feature type="transmembrane region" description="Helical" evidence="6">
    <location>
        <begin position="451"/>
        <end position="473"/>
    </location>
</feature>
<evidence type="ECO:0000256" key="6">
    <source>
        <dbReference type="SAM" id="Phobius"/>
    </source>
</evidence>
<feature type="transmembrane region" description="Helical" evidence="6">
    <location>
        <begin position="48"/>
        <end position="65"/>
    </location>
</feature>
<dbReference type="PANTHER" id="PTHR30250:SF11">
    <property type="entry name" value="O-ANTIGEN TRANSPORTER-RELATED"/>
    <property type="match status" value="1"/>
</dbReference>
<feature type="transmembrane region" description="Helical" evidence="6">
    <location>
        <begin position="174"/>
        <end position="198"/>
    </location>
</feature>
<feature type="transmembrane region" description="Helical" evidence="6">
    <location>
        <begin position="334"/>
        <end position="352"/>
    </location>
</feature>
<sequence length="495" mass="55900">MQIIARQSVLTTISSYIGVVIGYVNLLWLFPYMLSPQQIGTFKTIQDMGLLLVPFAQLGLGHGITRFYPQVKKHQNAFFTLSLAFTLLGFSVIAFLFVTFRQQIIAAYATNAPELIDYLSIVLFITLFATINSVFDAFTRSFVKIAVPTFLREVLLRLLITCLVSAYFLEWLSFIWMIWGLAGAYLLTLLLTTGYMLKLGIFKIDMAWRVLPKKFQTEFLRYSLITLLGTAGAMLIMKIDSLMVSSMIGLDANAVYTIGFSIAVVIEMPRRAISQVAMPIISEKFASNLLHEINDLYKKIAVHQSLVCILIFLLIWTNIDNLYHFVPNREVYEAGKWVVLLIGIGKLSDVLFSVNGEIIVFSRFYIFNITATLLMSIAVILLNLWLIPVLGLEGAALASLLAMIIYNLLKYFYIKIRLNFSPFSWDLFKTLTLGVAVFTFSHYILPNIRNVFLDIGVRSLATAGLFTAGIYLLKIAPSTQEMAIKKIKTLFQRTS</sequence>
<feature type="transmembrane region" description="Helical" evidence="6">
    <location>
        <begin position="150"/>
        <end position="168"/>
    </location>
</feature>
<feature type="transmembrane region" description="Helical" evidence="6">
    <location>
        <begin position="426"/>
        <end position="445"/>
    </location>
</feature>
<feature type="transmembrane region" description="Helical" evidence="6">
    <location>
        <begin position="300"/>
        <end position="319"/>
    </location>
</feature>
<keyword evidence="5 6" id="KW-0472">Membrane</keyword>